<proteinExistence type="predicted"/>
<dbReference type="PROSITE" id="PS50930">
    <property type="entry name" value="HTH_LYTTR"/>
    <property type="match status" value="1"/>
</dbReference>
<dbReference type="InterPro" id="IPR007492">
    <property type="entry name" value="LytTR_DNA-bd_dom"/>
</dbReference>
<dbReference type="Pfam" id="PF04397">
    <property type="entry name" value="LytTR"/>
    <property type="match status" value="1"/>
</dbReference>
<evidence type="ECO:0000313" key="4">
    <source>
        <dbReference type="EMBL" id="PSK97951.1"/>
    </source>
</evidence>
<evidence type="ECO:0000259" key="3">
    <source>
        <dbReference type="PROSITE" id="PS50930"/>
    </source>
</evidence>
<dbReference type="GO" id="GO:0000156">
    <property type="term" value="F:phosphorelay response regulator activity"/>
    <property type="evidence" value="ECO:0007669"/>
    <property type="project" value="InterPro"/>
</dbReference>
<keyword evidence="1" id="KW-0597">Phosphoprotein</keyword>
<dbReference type="InterPro" id="IPR001789">
    <property type="entry name" value="Sig_transdc_resp-reg_receiver"/>
</dbReference>
<dbReference type="RefSeq" id="WP_106569091.1">
    <property type="nucleotide sequence ID" value="NZ_PYGF01000020.1"/>
</dbReference>
<dbReference type="InterPro" id="IPR011006">
    <property type="entry name" value="CheY-like_superfamily"/>
</dbReference>
<dbReference type="PANTHER" id="PTHR37299">
    <property type="entry name" value="TRANSCRIPTIONAL REGULATOR-RELATED"/>
    <property type="match status" value="1"/>
</dbReference>
<dbReference type="PROSITE" id="PS50110">
    <property type="entry name" value="RESPONSE_REGULATORY"/>
    <property type="match status" value="1"/>
</dbReference>
<dbReference type="SUPFAM" id="SSF52172">
    <property type="entry name" value="CheY-like"/>
    <property type="match status" value="1"/>
</dbReference>
<dbReference type="OrthoDB" id="1646880at2"/>
<feature type="domain" description="HTH LytTR-type" evidence="3">
    <location>
        <begin position="157"/>
        <end position="245"/>
    </location>
</feature>
<dbReference type="InterPro" id="IPR046947">
    <property type="entry name" value="LytR-like"/>
</dbReference>
<dbReference type="CDD" id="cd17534">
    <property type="entry name" value="REC_DC-like"/>
    <property type="match status" value="1"/>
</dbReference>
<feature type="domain" description="Response regulatory" evidence="2">
    <location>
        <begin position="7"/>
        <end position="122"/>
    </location>
</feature>
<dbReference type="Gene3D" id="2.40.50.1020">
    <property type="entry name" value="LytTr DNA-binding domain"/>
    <property type="match status" value="1"/>
</dbReference>
<sequence>MNLSRLRILIVEDELVIAEDLKCIIEELGHDVCGVARNRDEALVLIEEKKPNLVLLDIKINGEVDGVDLAVEMNEKFKLSFIIVTSSIDLQTINRIKSIKPYGYLVKPFNENDIGMGIELARKNFAKEHTQAKKDEDFGGYLFKDSLFVRINGVLQKIKHKDIIYLEADANYTQIYTREKRILVRATLKELEQKLSNSLFARIHKSFMINLEEIEGIQTDFIQISGKEIPIGRNQYSWLLRKIKIL</sequence>
<dbReference type="EMBL" id="PYGF01000020">
    <property type="protein sequence ID" value="PSK97951.1"/>
    <property type="molecule type" value="Genomic_DNA"/>
</dbReference>
<dbReference type="PANTHER" id="PTHR37299:SF1">
    <property type="entry name" value="STAGE 0 SPORULATION PROTEIN A HOMOLOG"/>
    <property type="match status" value="1"/>
</dbReference>
<comment type="caution">
    <text evidence="4">The sequence shown here is derived from an EMBL/GenBank/DDBJ whole genome shotgun (WGS) entry which is preliminary data.</text>
</comment>
<dbReference type="Proteomes" id="UP000240708">
    <property type="component" value="Unassembled WGS sequence"/>
</dbReference>
<evidence type="ECO:0000256" key="1">
    <source>
        <dbReference type="PROSITE-ProRule" id="PRU00169"/>
    </source>
</evidence>
<reference evidence="4 5" key="1">
    <citation type="submission" date="2018-03" db="EMBL/GenBank/DDBJ databases">
        <title>Genomic Encyclopedia of Archaeal and Bacterial Type Strains, Phase II (KMG-II): from individual species to whole genera.</title>
        <authorList>
            <person name="Goeker M."/>
        </authorList>
    </citation>
    <scope>NUCLEOTIDE SEQUENCE [LARGE SCALE GENOMIC DNA]</scope>
    <source>
        <strain evidence="4 5">DSM 28057</strain>
    </source>
</reference>
<accession>A0A2P8DLC2</accession>
<organism evidence="4 5">
    <name type="scientific">Cecembia rubra</name>
    <dbReference type="NCBI Taxonomy" id="1485585"/>
    <lineage>
        <taxon>Bacteria</taxon>
        <taxon>Pseudomonadati</taxon>
        <taxon>Bacteroidota</taxon>
        <taxon>Cytophagia</taxon>
        <taxon>Cytophagales</taxon>
        <taxon>Cyclobacteriaceae</taxon>
        <taxon>Cecembia</taxon>
    </lineage>
</organism>
<evidence type="ECO:0000313" key="5">
    <source>
        <dbReference type="Proteomes" id="UP000240708"/>
    </source>
</evidence>
<dbReference type="SMART" id="SM00850">
    <property type="entry name" value="LytTR"/>
    <property type="match status" value="1"/>
</dbReference>
<dbReference type="GO" id="GO:0003677">
    <property type="term" value="F:DNA binding"/>
    <property type="evidence" value="ECO:0007669"/>
    <property type="project" value="InterPro"/>
</dbReference>
<dbReference type="Pfam" id="PF00072">
    <property type="entry name" value="Response_reg"/>
    <property type="match status" value="1"/>
</dbReference>
<name>A0A2P8DLC2_9BACT</name>
<dbReference type="Gene3D" id="3.40.50.2300">
    <property type="match status" value="1"/>
</dbReference>
<gene>
    <name evidence="4" type="ORF">CLV48_12039</name>
</gene>
<dbReference type="AlphaFoldDB" id="A0A2P8DLC2"/>
<dbReference type="SMART" id="SM00448">
    <property type="entry name" value="REC"/>
    <property type="match status" value="1"/>
</dbReference>
<keyword evidence="5" id="KW-1185">Reference proteome</keyword>
<feature type="modified residue" description="4-aspartylphosphate" evidence="1">
    <location>
        <position position="57"/>
    </location>
</feature>
<evidence type="ECO:0000259" key="2">
    <source>
        <dbReference type="PROSITE" id="PS50110"/>
    </source>
</evidence>
<protein>
    <submittedName>
        <fullName evidence="4">LytTR family two component transcriptional regulator</fullName>
    </submittedName>
</protein>